<comment type="subcellular location">
    <subcellularLocation>
        <location evidence="1">Cell outer membrane</location>
        <topology evidence="1">Multi-pass membrane protein</topology>
    </subcellularLocation>
</comment>
<dbReference type="EMBL" id="JBJYXY010000001">
    <property type="protein sequence ID" value="MFN2975004.1"/>
    <property type="molecule type" value="Genomic_DNA"/>
</dbReference>
<evidence type="ECO:0000256" key="4">
    <source>
        <dbReference type="ARBA" id="ARBA00022692"/>
    </source>
</evidence>
<evidence type="ECO:0000256" key="7">
    <source>
        <dbReference type="ARBA" id="ARBA00023237"/>
    </source>
</evidence>
<keyword evidence="7" id="KW-0998">Cell outer membrane</keyword>
<keyword evidence="12" id="KW-1185">Reference proteome</keyword>
<keyword evidence="3" id="KW-1134">Transmembrane beta strand</keyword>
<evidence type="ECO:0000256" key="3">
    <source>
        <dbReference type="ARBA" id="ARBA00022452"/>
    </source>
</evidence>
<evidence type="ECO:0000259" key="10">
    <source>
        <dbReference type="Pfam" id="PF25183"/>
    </source>
</evidence>
<keyword evidence="5 9" id="KW-0732">Signal</keyword>
<reference evidence="11 12" key="1">
    <citation type="submission" date="2024-12" db="EMBL/GenBank/DDBJ databases">
        <authorList>
            <person name="Lee Y."/>
        </authorList>
    </citation>
    <scope>NUCLEOTIDE SEQUENCE [LARGE SCALE GENOMIC DNA]</scope>
    <source>
        <strain evidence="11 12">03SUJ4</strain>
    </source>
</reference>
<keyword evidence="2" id="KW-0813">Transport</keyword>
<sequence length="1213" mass="130029">MYSVCKRFLFSCVRPGTVAFLPLLLSASAVTMQAQSVLGSITGSVKDASGAAIPNATVRLHRTETNTDRTVLADRDGNFTALNVDAGTYDITVTSAGFASKIATGVRLDARQQLRYDATLSVSTTNDTVTVNASDAGVINTENAQVSASLSPQAVLDLPANYRGAGSTSPLNVVQTLPGVQPDSASYPPAPSTHPAPSLRFSIQGGLPSQTETTIDGISAQNQTSNNIQGDAFPSAESIAEIRVDGVNNNAEYGQPGEITIVTKSGTNHVHGSGFWYFQNSAFDAVPYQGYVPPGQTPLKPKKVANDFGATISGPVVLPHLYNGRDKTFFSGTYEGLRYPQSSILQASVPTVRMKQGDLSQEEPTTQLQNPFTGGVYAGNRVPINASSAAFLALYPDPNVDANLSLNQAVAQNGFNYISTRRDDISSNQFDVRGDQTLGDKISFFGRYTFKNIDQVQPADLLLPNSTAFAHYRIFASSLNYAISPRVANEFRFGFTLEQDGNQNPFNGQGFTKGTGLNVAANQQTPFFNGLPHLQFNGGDDPVYSIGSRLGYDEASHLYQYVDNLTLQLGQHTVRVGFDIRHLLAHTEAGGETSSINYGNFNFDPNNTATGNQWADFLIGVPYYTQGNTISRDNDGSANAYAFYAEDSWKATPNLNVNFGLRYEYHPPLAAAGGLAGNFDPSVPRTGRIIYPTGAEGTLAAEELASFNACPRAGVNQPYATASIQGVGCTPLVSSSEAGLPLGLRKAPKLRFEPRIGFAYRPFGNDRTSIRGGAGYYNITTTGALFYAIAQTLQDNYQTFTNSYGTGTGSAVTPGQTAPLIVFPNTSASNQFVATPQSVYFYAAIDTNWHDPYSLQTDLSIDHDFGKGFGARVSYVGMHTWHLIWQPQFNQLPFSTTRLAADAYNISKNPTLPEVPFPNFNQITRRATGADSDYRSLQGELHRRMLNGISLDAVYTYAKNLSDNQGSNVNFSSAGFVDEQGGYNATDSTNPRQDYGNVTGTRRHRLLLTGITEVPVGRGRKFGGGMNRFADLAVGGWQLANIFVMQSGPFLTAYLPAGAIDPSGTGSSTYPGGSAPSRPDRIANANTSRHNRNQWFNTAAFACPGGGTFADIQAGNCGVGVTSLPIGRFGTEHVGDLEGPGTVSLSTGLSKNFAITERVKLRAEGTFTNVLNHTNLADPVLDLTNASFGQITQARGSDFSGNRTGQVSMRLEF</sequence>
<feature type="region of interest" description="Disordered" evidence="8">
    <location>
        <begin position="1065"/>
        <end position="1085"/>
    </location>
</feature>
<evidence type="ECO:0000313" key="11">
    <source>
        <dbReference type="EMBL" id="MFN2975004.1"/>
    </source>
</evidence>
<evidence type="ECO:0000313" key="12">
    <source>
        <dbReference type="Proteomes" id="UP001634747"/>
    </source>
</evidence>
<comment type="caution">
    <text evidence="11">The sequence shown here is derived from an EMBL/GenBank/DDBJ whole genome shotgun (WGS) entry which is preliminary data.</text>
</comment>
<evidence type="ECO:0000256" key="2">
    <source>
        <dbReference type="ARBA" id="ARBA00022448"/>
    </source>
</evidence>
<dbReference type="Pfam" id="PF13620">
    <property type="entry name" value="CarboxypepD_reg"/>
    <property type="match status" value="1"/>
</dbReference>
<evidence type="ECO:0000256" key="5">
    <source>
        <dbReference type="ARBA" id="ARBA00022729"/>
    </source>
</evidence>
<evidence type="ECO:0000256" key="6">
    <source>
        <dbReference type="ARBA" id="ARBA00023136"/>
    </source>
</evidence>
<feature type="compositionally biased region" description="Low complexity" evidence="8">
    <location>
        <begin position="1065"/>
        <end position="1077"/>
    </location>
</feature>
<keyword evidence="6" id="KW-0472">Membrane</keyword>
<evidence type="ECO:0000256" key="1">
    <source>
        <dbReference type="ARBA" id="ARBA00004571"/>
    </source>
</evidence>
<protein>
    <submittedName>
        <fullName evidence="11">Carboxypeptidase regulatory-like domain-containing protein</fullName>
    </submittedName>
</protein>
<dbReference type="InterPro" id="IPR036942">
    <property type="entry name" value="Beta-barrel_TonB_sf"/>
</dbReference>
<organism evidence="11 12">
    <name type="scientific">Terriglobus aquaticus</name>
    <dbReference type="NCBI Taxonomy" id="940139"/>
    <lineage>
        <taxon>Bacteria</taxon>
        <taxon>Pseudomonadati</taxon>
        <taxon>Acidobacteriota</taxon>
        <taxon>Terriglobia</taxon>
        <taxon>Terriglobales</taxon>
        <taxon>Acidobacteriaceae</taxon>
        <taxon>Terriglobus</taxon>
    </lineage>
</organism>
<name>A0ABW9KGV7_9BACT</name>
<keyword evidence="4" id="KW-0812">Transmembrane</keyword>
<evidence type="ECO:0000256" key="8">
    <source>
        <dbReference type="SAM" id="MobiDB-lite"/>
    </source>
</evidence>
<dbReference type="Proteomes" id="UP001634747">
    <property type="component" value="Unassembled WGS sequence"/>
</dbReference>
<dbReference type="InterPro" id="IPR008969">
    <property type="entry name" value="CarboxyPept-like_regulatory"/>
</dbReference>
<feature type="chain" id="PRO_5045813646" evidence="9">
    <location>
        <begin position="35"/>
        <end position="1213"/>
    </location>
</feature>
<dbReference type="PANTHER" id="PTHR30069:SF29">
    <property type="entry name" value="HEMOGLOBIN AND HEMOGLOBIN-HAPTOGLOBIN-BINDING PROTEIN 1-RELATED"/>
    <property type="match status" value="1"/>
</dbReference>
<gene>
    <name evidence="11" type="ORF">ACK2TP_04450</name>
</gene>
<dbReference type="Gene3D" id="2.60.40.1120">
    <property type="entry name" value="Carboxypeptidase-like, regulatory domain"/>
    <property type="match status" value="1"/>
</dbReference>
<accession>A0ABW9KGV7</accession>
<dbReference type="SUPFAM" id="SSF49464">
    <property type="entry name" value="Carboxypeptidase regulatory domain-like"/>
    <property type="match status" value="1"/>
</dbReference>
<dbReference type="SUPFAM" id="SSF56935">
    <property type="entry name" value="Porins"/>
    <property type="match status" value="1"/>
</dbReference>
<dbReference type="InterPro" id="IPR057601">
    <property type="entry name" value="Oar-like_b-barrel"/>
</dbReference>
<evidence type="ECO:0000256" key="9">
    <source>
        <dbReference type="SAM" id="SignalP"/>
    </source>
</evidence>
<dbReference type="Gene3D" id="2.40.170.20">
    <property type="entry name" value="TonB-dependent receptor, beta-barrel domain"/>
    <property type="match status" value="1"/>
</dbReference>
<dbReference type="RefSeq" id="WP_263413458.1">
    <property type="nucleotide sequence ID" value="NZ_BAABBH010000001.1"/>
</dbReference>
<proteinExistence type="predicted"/>
<feature type="domain" description="TonB-dependent transporter Oar-like beta-barrel" evidence="10">
    <location>
        <begin position="262"/>
        <end position="1204"/>
    </location>
</feature>
<dbReference type="PANTHER" id="PTHR30069">
    <property type="entry name" value="TONB-DEPENDENT OUTER MEMBRANE RECEPTOR"/>
    <property type="match status" value="1"/>
</dbReference>
<dbReference type="InterPro" id="IPR039426">
    <property type="entry name" value="TonB-dep_rcpt-like"/>
</dbReference>
<dbReference type="Pfam" id="PF25183">
    <property type="entry name" value="OMP_b-brl_4"/>
    <property type="match status" value="1"/>
</dbReference>
<feature type="signal peptide" evidence="9">
    <location>
        <begin position="1"/>
        <end position="34"/>
    </location>
</feature>